<dbReference type="SUPFAM" id="SSF56112">
    <property type="entry name" value="Protein kinase-like (PK-like)"/>
    <property type="match status" value="1"/>
</dbReference>
<gene>
    <name evidence="3" type="ORF">GCM10010921_17880</name>
</gene>
<dbReference type="GO" id="GO:0016301">
    <property type="term" value="F:kinase activity"/>
    <property type="evidence" value="ECO:0007669"/>
    <property type="project" value="UniProtKB-KW"/>
</dbReference>
<evidence type="ECO:0000259" key="2">
    <source>
        <dbReference type="Pfam" id="PF13224"/>
    </source>
</evidence>
<keyword evidence="3" id="KW-0418">Kinase</keyword>
<feature type="domain" description="DUF4032" evidence="2">
    <location>
        <begin position="236"/>
        <end position="397"/>
    </location>
</feature>
<accession>A0A917IFI3</accession>
<dbReference type="EMBL" id="BMJY01000006">
    <property type="protein sequence ID" value="GGH43722.1"/>
    <property type="molecule type" value="Genomic_DNA"/>
</dbReference>
<evidence type="ECO:0000313" key="4">
    <source>
        <dbReference type="Proteomes" id="UP000657592"/>
    </source>
</evidence>
<dbReference type="RefSeq" id="WP_188755936.1">
    <property type="nucleotide sequence ID" value="NZ_BMJY01000006.1"/>
</dbReference>
<dbReference type="Pfam" id="PF13224">
    <property type="entry name" value="DUF4032"/>
    <property type="match status" value="1"/>
</dbReference>
<evidence type="ECO:0000313" key="3">
    <source>
        <dbReference type="EMBL" id="GGH43722.1"/>
    </source>
</evidence>
<name>A0A917IFI3_9MICO</name>
<comment type="caution">
    <text evidence="3">The sequence shown here is derived from an EMBL/GenBank/DDBJ whole genome shotgun (WGS) entry which is preliminary data.</text>
</comment>
<reference evidence="3" key="2">
    <citation type="submission" date="2020-09" db="EMBL/GenBank/DDBJ databases">
        <authorList>
            <person name="Sun Q."/>
            <person name="Zhou Y."/>
        </authorList>
    </citation>
    <scope>NUCLEOTIDE SEQUENCE</scope>
    <source>
        <strain evidence="3">CGMCC 1.15794</strain>
    </source>
</reference>
<keyword evidence="3" id="KW-0808">Transferase</keyword>
<dbReference type="Pfam" id="PF06293">
    <property type="entry name" value="Kdo"/>
    <property type="match status" value="1"/>
</dbReference>
<organism evidence="3 4">
    <name type="scientific">Microbacterium album</name>
    <dbReference type="NCBI Taxonomy" id="2053191"/>
    <lineage>
        <taxon>Bacteria</taxon>
        <taxon>Bacillati</taxon>
        <taxon>Actinomycetota</taxon>
        <taxon>Actinomycetes</taxon>
        <taxon>Micrococcales</taxon>
        <taxon>Microbacteriaceae</taxon>
        <taxon>Microbacterium</taxon>
    </lineage>
</organism>
<reference evidence="3" key="1">
    <citation type="journal article" date="2014" name="Int. J. Syst. Evol. Microbiol.">
        <title>Complete genome sequence of Corynebacterium casei LMG S-19264T (=DSM 44701T), isolated from a smear-ripened cheese.</title>
        <authorList>
            <consortium name="US DOE Joint Genome Institute (JGI-PGF)"/>
            <person name="Walter F."/>
            <person name="Albersmeier A."/>
            <person name="Kalinowski J."/>
            <person name="Ruckert C."/>
        </authorList>
    </citation>
    <scope>NUCLEOTIDE SEQUENCE</scope>
    <source>
        <strain evidence="3">CGMCC 1.15794</strain>
    </source>
</reference>
<protein>
    <submittedName>
        <fullName evidence="3">LPS kinase</fullName>
    </submittedName>
</protein>
<dbReference type="AlphaFoldDB" id="A0A917IFI3"/>
<keyword evidence="4" id="KW-1185">Reference proteome</keyword>
<dbReference type="InterPro" id="IPR011009">
    <property type="entry name" value="Kinase-like_dom_sf"/>
</dbReference>
<feature type="region of interest" description="Disordered" evidence="1">
    <location>
        <begin position="411"/>
        <end position="431"/>
    </location>
</feature>
<dbReference type="Proteomes" id="UP000657592">
    <property type="component" value="Unassembled WGS sequence"/>
</dbReference>
<dbReference type="InterPro" id="IPR025111">
    <property type="entry name" value="DUF4032"/>
</dbReference>
<sequence>MPESLRITAAEFDQSLLALPWKVPLEQWPASTIVKLPKGISRHVVRFSELSGQIVAVKETTSAMAQREYEMLGSLQRLDVPCVRRVAVVAGRTTPDGEPLPAALVTAHLSFSMPYRALFTHALRPGTATRLVDALAVLLVRLHNVGFYWGDVSLSNTLFRRDAGAFAAYLVDAETGELHESATGDGLTDGQREHDLDLARTNIAGELMDLAASGRLEGGVDPVAVADGIVSAYRALWSAIRDQETFSVSESWRITERVRRLNELGFDIGEMSIETVADGTRVSIQPKVVDAGHHQRRLIRLTGLDVEENQARRLLNDLDEFRVRSGRTEDEEELAAHEWLTQAFEPVVRAIPFELRAKLEPAEVYHQVLEHRWHLEEKREASVPLAEVLSSYIQDVLRHRRDEATIMGPLTEGVTAPVPTSSPAPDWRDLV</sequence>
<proteinExistence type="predicted"/>
<evidence type="ECO:0000256" key="1">
    <source>
        <dbReference type="SAM" id="MobiDB-lite"/>
    </source>
</evidence>